<dbReference type="EMBL" id="MUGW01000074">
    <property type="protein sequence ID" value="OXA83823.1"/>
    <property type="molecule type" value="Genomic_DNA"/>
</dbReference>
<dbReference type="InterPro" id="IPR018060">
    <property type="entry name" value="HTH_AraC"/>
</dbReference>
<dbReference type="RefSeq" id="WP_089051970.1">
    <property type="nucleotide sequence ID" value="NZ_FXTV01000014.1"/>
</dbReference>
<reference evidence="2 3" key="1">
    <citation type="submission" date="2016-11" db="EMBL/GenBank/DDBJ databases">
        <title>Whole genomes of Flavobacteriaceae.</title>
        <authorList>
            <person name="Stine C."/>
            <person name="Li C."/>
            <person name="Tadesse D."/>
        </authorList>
    </citation>
    <scope>NUCLEOTIDE SEQUENCE [LARGE SCALE GENOMIC DNA]</scope>
    <source>
        <strain evidence="2 3">DSM 18292</strain>
    </source>
</reference>
<name>A0A226GP77_9FLAO</name>
<evidence type="ECO:0000313" key="3">
    <source>
        <dbReference type="Proteomes" id="UP000198345"/>
    </source>
</evidence>
<gene>
    <name evidence="2" type="ORF">B0A66_21915</name>
</gene>
<comment type="caution">
    <text evidence="2">The sequence shown here is derived from an EMBL/GenBank/DDBJ whole genome shotgun (WGS) entry which is preliminary data.</text>
</comment>
<keyword evidence="3" id="KW-1185">Reference proteome</keyword>
<sequence length="276" mass="31753">MKNAEENNNYRIAVPLAFETVFSHFYFAENKTALPITKTLLPSFQTIMVFNFGTAGSLKLKENNVLQVEKCMVLGPIKQAFDYTLEPNSEILVANFKEDAFYRFFGNALLAHTVPVHPDDLVPGNCFSALWEELKEIPDNQNRVDYILDFCKPYLGEQNQITTLLANFKQEALNPIKAIASQTNQTERNIQLNQKKLFGYTIKEVSRYERFLKAVEKIQKNALTEIKIDWLTVVEDCGYYDQSQLIHDFKYFTNISPTKFLKFQKDICNGTPTSVV</sequence>
<protein>
    <submittedName>
        <fullName evidence="2">DNA-binding protein</fullName>
    </submittedName>
</protein>
<organism evidence="2 3">
    <name type="scientific">Flavobacterium hercynium</name>
    <dbReference type="NCBI Taxonomy" id="387094"/>
    <lineage>
        <taxon>Bacteria</taxon>
        <taxon>Pseudomonadati</taxon>
        <taxon>Bacteroidota</taxon>
        <taxon>Flavobacteriia</taxon>
        <taxon>Flavobacteriales</taxon>
        <taxon>Flavobacteriaceae</taxon>
        <taxon>Flavobacterium</taxon>
    </lineage>
</organism>
<proteinExistence type="predicted"/>
<keyword evidence="2" id="KW-0238">DNA-binding</keyword>
<dbReference type="OrthoDB" id="635259at2"/>
<accession>A0A226GP77</accession>
<dbReference type="GO" id="GO:0043565">
    <property type="term" value="F:sequence-specific DNA binding"/>
    <property type="evidence" value="ECO:0007669"/>
    <property type="project" value="InterPro"/>
</dbReference>
<dbReference type="PROSITE" id="PS01124">
    <property type="entry name" value="HTH_ARAC_FAMILY_2"/>
    <property type="match status" value="1"/>
</dbReference>
<dbReference type="Proteomes" id="UP000198345">
    <property type="component" value="Unassembled WGS sequence"/>
</dbReference>
<evidence type="ECO:0000313" key="2">
    <source>
        <dbReference type="EMBL" id="OXA83823.1"/>
    </source>
</evidence>
<dbReference type="Gene3D" id="1.10.10.60">
    <property type="entry name" value="Homeodomain-like"/>
    <property type="match status" value="1"/>
</dbReference>
<dbReference type="AlphaFoldDB" id="A0A226GP77"/>
<evidence type="ECO:0000259" key="1">
    <source>
        <dbReference type="PROSITE" id="PS01124"/>
    </source>
</evidence>
<feature type="domain" description="HTH araC/xylS-type" evidence="1">
    <location>
        <begin position="158"/>
        <end position="263"/>
    </location>
</feature>
<dbReference type="GO" id="GO:0003700">
    <property type="term" value="F:DNA-binding transcription factor activity"/>
    <property type="evidence" value="ECO:0007669"/>
    <property type="project" value="InterPro"/>
</dbReference>